<evidence type="ECO:0000256" key="6">
    <source>
        <dbReference type="ARBA" id="ARBA00022917"/>
    </source>
</evidence>
<keyword evidence="3 9" id="KW-0436">Ligase</keyword>
<comment type="subcellular location">
    <subcellularLocation>
        <location evidence="9">Cytoplasm</location>
    </subcellularLocation>
</comment>
<comment type="similarity">
    <text evidence="1 9 10">Belongs to the class-I aminoacyl-tRNA synthetase family.</text>
</comment>
<dbReference type="HAMAP" id="MF_00126">
    <property type="entry name" value="Gln_tRNA_synth"/>
    <property type="match status" value="1"/>
</dbReference>
<feature type="binding site" evidence="9">
    <location>
        <position position="234"/>
    </location>
    <ligand>
        <name>ATP</name>
        <dbReference type="ChEBI" id="CHEBI:30616"/>
    </ligand>
</feature>
<feature type="binding site" evidence="9">
    <location>
        <begin position="264"/>
        <end position="265"/>
    </location>
    <ligand>
        <name>ATP</name>
        <dbReference type="ChEBI" id="CHEBI:30616"/>
    </ligand>
</feature>
<dbReference type="InterPro" id="IPR001412">
    <property type="entry name" value="aa-tRNA-synth_I_CS"/>
</dbReference>
<evidence type="ECO:0000256" key="8">
    <source>
        <dbReference type="ARBA" id="ARBA00048270"/>
    </source>
</evidence>
<dbReference type="Pfam" id="PF20974">
    <property type="entry name" value="tRNA-synt_1c_C2"/>
    <property type="match status" value="1"/>
</dbReference>
<evidence type="ECO:0000256" key="3">
    <source>
        <dbReference type="ARBA" id="ARBA00022598"/>
    </source>
</evidence>
<evidence type="ECO:0000256" key="4">
    <source>
        <dbReference type="ARBA" id="ARBA00022741"/>
    </source>
</evidence>
<dbReference type="Gene3D" id="3.40.50.620">
    <property type="entry name" value="HUPs"/>
    <property type="match status" value="1"/>
</dbReference>
<dbReference type="InterPro" id="IPR011035">
    <property type="entry name" value="Ribosomal_bL25/Gln-tRNA_synth"/>
</dbReference>
<dbReference type="InterPro" id="IPR049437">
    <property type="entry name" value="tRNA-synt_1c_C2"/>
</dbReference>
<dbReference type="EMBL" id="VUNS01000034">
    <property type="protein sequence ID" value="MST99311.1"/>
    <property type="molecule type" value="Genomic_DNA"/>
</dbReference>
<dbReference type="Pfam" id="PF03950">
    <property type="entry name" value="tRNA-synt_1c_C"/>
    <property type="match status" value="1"/>
</dbReference>
<feature type="short sequence motif" description="'KMSKS' region" evidence="9">
    <location>
        <begin position="271"/>
        <end position="275"/>
    </location>
</feature>
<feature type="binding site" evidence="9">
    <location>
        <position position="215"/>
    </location>
    <ligand>
        <name>L-glutamine</name>
        <dbReference type="ChEBI" id="CHEBI:58359"/>
    </ligand>
</feature>
<evidence type="ECO:0000256" key="2">
    <source>
        <dbReference type="ARBA" id="ARBA00022490"/>
    </source>
</evidence>
<feature type="domain" description="Glutamyl/glutaminyl-tRNA synthetase class Ib anti-codon binding" evidence="12">
    <location>
        <begin position="343"/>
        <end position="443"/>
    </location>
</feature>
<evidence type="ECO:0000256" key="9">
    <source>
        <dbReference type="HAMAP-Rule" id="MF_00126"/>
    </source>
</evidence>
<comment type="caution">
    <text evidence="9">Lacks conserved residue(s) required for the propagation of feature annotation.</text>
</comment>
<dbReference type="Proteomes" id="UP000435649">
    <property type="component" value="Unassembled WGS sequence"/>
</dbReference>
<name>A0A844G9V4_9BACT</name>
<dbReference type="InterPro" id="IPR022861">
    <property type="entry name" value="Gln_tRNA_ligase_bac"/>
</dbReference>
<feature type="binding site" evidence="9">
    <location>
        <begin position="272"/>
        <end position="274"/>
    </location>
    <ligand>
        <name>ATP</name>
        <dbReference type="ChEBI" id="CHEBI:30616"/>
    </ligand>
</feature>
<dbReference type="PRINTS" id="PR00987">
    <property type="entry name" value="TRNASYNTHGLU"/>
</dbReference>
<dbReference type="CDD" id="cd00807">
    <property type="entry name" value="GlnRS_core"/>
    <property type="match status" value="1"/>
</dbReference>
<evidence type="ECO:0000313" key="14">
    <source>
        <dbReference type="EMBL" id="MST99311.1"/>
    </source>
</evidence>
<reference evidence="14 15" key="1">
    <citation type="submission" date="2019-08" db="EMBL/GenBank/DDBJ databases">
        <title>In-depth cultivation of the pig gut microbiome towards novel bacterial diversity and tailored functional studies.</title>
        <authorList>
            <person name="Wylensek D."/>
            <person name="Hitch T.C.A."/>
            <person name="Clavel T."/>
        </authorList>
    </citation>
    <scope>NUCLEOTIDE SEQUENCE [LARGE SCALE GENOMIC DNA]</scope>
    <source>
        <strain evidence="14 15">BBE-744-WT-12</strain>
    </source>
</reference>
<sequence>MAENSENNAPLDFIREIVAEDLRSNKNGGKVITRFPPEPNGYLHIGHAKAICLDFGVAAENNGRCHLRFDDTNPTKEDTEYVESIINDVKWLGFDFGEHLYYASDYFERMYECAVTLIRKGLAYVCDLSPDEWDEYRGNLSAPGRESPGRSRSVEENLALFERMKAGEFEDGAMVLRARIDMASPNIHMRDPVIYRIRRVHHFRHGDKWCIYPMYDFAHPLEDAFEGVTHSFCTLEFEIHRPLYDWVLQALDFKNPPVQTEFSRLNLTYTVMSKRKLLQLVKEHHVSGWDDPRMPTICGMRRRGIPAAAIRKLCRTVGVTKFEALTDIALLEHCVREELNATAPRYLAVLDPLKVTITNYPAEGVPELDAVNNPEDPSAGSRKLAFTRELYIEKSDFMLEPVKGYFRLAPGREVRLRYGYFIKCEEAVTDADGNVVELKCTFDPETRGGSAPDGRKVKGTIHWVSAETAIPAEVRLYDRLFTVEQPGADGADFLTQLNPGSVKIVEALIEPAPAGLPAGSSVQFERSGYYCVDPDSKPGRSVFNRTVTLKDSWGNKQGK</sequence>
<dbReference type="InterPro" id="IPR020058">
    <property type="entry name" value="Glu/Gln-tRNA-synth_Ib_cat-dom"/>
</dbReference>
<comment type="catalytic activity">
    <reaction evidence="8 9">
        <text>tRNA(Gln) + L-glutamine + ATP = L-glutaminyl-tRNA(Gln) + AMP + diphosphate</text>
        <dbReference type="Rhea" id="RHEA:20121"/>
        <dbReference type="Rhea" id="RHEA-COMP:9662"/>
        <dbReference type="Rhea" id="RHEA-COMP:9681"/>
        <dbReference type="ChEBI" id="CHEBI:30616"/>
        <dbReference type="ChEBI" id="CHEBI:33019"/>
        <dbReference type="ChEBI" id="CHEBI:58359"/>
        <dbReference type="ChEBI" id="CHEBI:78442"/>
        <dbReference type="ChEBI" id="CHEBI:78521"/>
        <dbReference type="ChEBI" id="CHEBI:456215"/>
        <dbReference type="EC" id="6.1.1.18"/>
    </reaction>
</comment>
<evidence type="ECO:0000256" key="10">
    <source>
        <dbReference type="RuleBase" id="RU363037"/>
    </source>
</evidence>
<dbReference type="GO" id="GO:0005524">
    <property type="term" value="F:ATP binding"/>
    <property type="evidence" value="ECO:0007669"/>
    <property type="project" value="UniProtKB-UniRule"/>
</dbReference>
<dbReference type="NCBIfam" id="TIGR00440">
    <property type="entry name" value="glnS"/>
    <property type="match status" value="1"/>
</dbReference>
<protein>
    <recommendedName>
        <fullName evidence="9">Glutamine--tRNA ligase</fullName>
        <ecNumber evidence="9">6.1.1.18</ecNumber>
    </recommendedName>
    <alternativeName>
        <fullName evidence="9">Glutaminyl-tRNA synthetase</fullName>
        <shortName evidence="9">GlnRS</shortName>
    </alternativeName>
</protein>
<dbReference type="RefSeq" id="WP_106051671.1">
    <property type="nucleotide sequence ID" value="NZ_CALXOB010000015.1"/>
</dbReference>
<keyword evidence="6 9" id="KW-0648">Protein biosynthesis</keyword>
<feature type="short sequence motif" description="'HIGH' region" evidence="9">
    <location>
        <begin position="37"/>
        <end position="47"/>
    </location>
</feature>
<keyword evidence="7 9" id="KW-0030">Aminoacyl-tRNA synthetase</keyword>
<gene>
    <name evidence="9" type="primary">glnS</name>
    <name evidence="14" type="ORF">FYJ85_19995</name>
</gene>
<dbReference type="EC" id="6.1.1.18" evidence="9"/>
<dbReference type="FunFam" id="3.40.50.620:FF:000037">
    <property type="entry name" value="Glutamine--tRNA ligase cytoplasmic"/>
    <property type="match status" value="1"/>
</dbReference>
<evidence type="ECO:0000259" key="13">
    <source>
        <dbReference type="Pfam" id="PF20974"/>
    </source>
</evidence>
<dbReference type="PROSITE" id="PS00178">
    <property type="entry name" value="AA_TRNA_LIGASE_I"/>
    <property type="match status" value="1"/>
</dbReference>
<evidence type="ECO:0000259" key="12">
    <source>
        <dbReference type="Pfam" id="PF03950"/>
    </source>
</evidence>
<dbReference type="InterPro" id="IPR000924">
    <property type="entry name" value="Glu/Gln-tRNA-synth"/>
</dbReference>
<dbReference type="SUPFAM" id="SSF52374">
    <property type="entry name" value="Nucleotidylyl transferase"/>
    <property type="match status" value="1"/>
</dbReference>
<dbReference type="GO" id="GO:0006425">
    <property type="term" value="P:glutaminyl-tRNA aminoacylation"/>
    <property type="evidence" value="ECO:0007669"/>
    <property type="project" value="UniProtKB-UniRule"/>
</dbReference>
<feature type="binding site" evidence="9">
    <location>
        <begin position="38"/>
        <end position="40"/>
    </location>
    <ligand>
        <name>ATP</name>
        <dbReference type="ChEBI" id="CHEBI:30616"/>
    </ligand>
</feature>
<proteinExistence type="inferred from homology"/>
<dbReference type="GO" id="GO:0004819">
    <property type="term" value="F:glutamine-tRNA ligase activity"/>
    <property type="evidence" value="ECO:0007669"/>
    <property type="project" value="UniProtKB-UniRule"/>
</dbReference>
<comment type="subunit">
    <text evidence="9">Monomer.</text>
</comment>
<keyword evidence="4 9" id="KW-0547">Nucleotide-binding</keyword>
<feature type="binding site" evidence="9">
    <location>
        <position position="70"/>
    </location>
    <ligand>
        <name>L-glutamine</name>
        <dbReference type="ChEBI" id="CHEBI:58359"/>
    </ligand>
</feature>
<dbReference type="PANTHER" id="PTHR43097:SF5">
    <property type="entry name" value="GLUTAMATE--TRNA LIGASE"/>
    <property type="match status" value="1"/>
</dbReference>
<evidence type="ECO:0000256" key="5">
    <source>
        <dbReference type="ARBA" id="ARBA00022840"/>
    </source>
</evidence>
<feature type="domain" description="Glutamyl/glutaminyl-tRNA synthetase class Ib catalytic" evidence="11">
    <location>
        <begin position="30"/>
        <end position="340"/>
    </location>
</feature>
<dbReference type="InterPro" id="IPR004514">
    <property type="entry name" value="Gln-tRNA-synth"/>
</dbReference>
<feature type="binding site" evidence="9">
    <location>
        <begin position="44"/>
        <end position="50"/>
    </location>
    <ligand>
        <name>ATP</name>
        <dbReference type="ChEBI" id="CHEBI:30616"/>
    </ligand>
</feature>
<dbReference type="GO" id="GO:0006424">
    <property type="term" value="P:glutamyl-tRNA aminoacylation"/>
    <property type="evidence" value="ECO:0007669"/>
    <property type="project" value="UniProtKB-UniRule"/>
</dbReference>
<keyword evidence="2 9" id="KW-0963">Cytoplasm</keyword>
<dbReference type="GO" id="GO:0005829">
    <property type="term" value="C:cytosol"/>
    <property type="evidence" value="ECO:0007669"/>
    <property type="project" value="TreeGrafter"/>
</dbReference>
<dbReference type="InterPro" id="IPR020059">
    <property type="entry name" value="Glu/Gln-tRNA-synth_Ib_codon-bd"/>
</dbReference>
<dbReference type="NCBIfam" id="NF011291">
    <property type="entry name" value="PRK14703.1"/>
    <property type="match status" value="1"/>
</dbReference>
<dbReference type="SUPFAM" id="SSF50715">
    <property type="entry name" value="Ribosomal protein L25-like"/>
    <property type="match status" value="1"/>
</dbReference>
<evidence type="ECO:0000256" key="7">
    <source>
        <dbReference type="ARBA" id="ARBA00023146"/>
    </source>
</evidence>
<feature type="domain" description="tRNA synthetases class I (E and Q) anti-codon binding" evidence="13">
    <location>
        <begin position="460"/>
        <end position="533"/>
    </location>
</feature>
<dbReference type="InterPro" id="IPR020056">
    <property type="entry name" value="Rbsml_bL25/Gln-tRNA_synth_N"/>
</dbReference>
<comment type="caution">
    <text evidence="14">The sequence shown here is derived from an EMBL/GenBank/DDBJ whole genome shotgun (WGS) entry which is preliminary data.</text>
</comment>
<dbReference type="InterPro" id="IPR050132">
    <property type="entry name" value="Gln/Glu-tRNA_Ligase"/>
</dbReference>
<organism evidence="14 15">
    <name type="scientific">Victivallis lenta</name>
    <dbReference type="NCBI Taxonomy" id="2606640"/>
    <lineage>
        <taxon>Bacteria</taxon>
        <taxon>Pseudomonadati</taxon>
        <taxon>Lentisphaerota</taxon>
        <taxon>Lentisphaeria</taxon>
        <taxon>Victivallales</taxon>
        <taxon>Victivallaceae</taxon>
        <taxon>Victivallis</taxon>
    </lineage>
</organism>
<evidence type="ECO:0000259" key="11">
    <source>
        <dbReference type="Pfam" id="PF00749"/>
    </source>
</evidence>
<dbReference type="Pfam" id="PF00749">
    <property type="entry name" value="tRNA-synt_1c"/>
    <property type="match status" value="1"/>
</dbReference>
<evidence type="ECO:0000256" key="1">
    <source>
        <dbReference type="ARBA" id="ARBA00005594"/>
    </source>
</evidence>
<dbReference type="AlphaFoldDB" id="A0A844G9V4"/>
<dbReference type="FunFam" id="2.40.240.10:FF:000007">
    <property type="entry name" value="Glutamine--tRNA ligase"/>
    <property type="match status" value="1"/>
</dbReference>
<dbReference type="PANTHER" id="PTHR43097">
    <property type="entry name" value="GLUTAMINE-TRNA LIGASE"/>
    <property type="match status" value="1"/>
</dbReference>
<evidence type="ECO:0000313" key="15">
    <source>
        <dbReference type="Proteomes" id="UP000435649"/>
    </source>
</evidence>
<accession>A0A844G9V4</accession>
<keyword evidence="15" id="KW-1185">Reference proteome</keyword>
<keyword evidence="5 9" id="KW-0067">ATP-binding</keyword>
<dbReference type="InterPro" id="IPR014729">
    <property type="entry name" value="Rossmann-like_a/b/a_fold"/>
</dbReference>
<dbReference type="Gene3D" id="2.40.240.10">
    <property type="entry name" value="Ribosomal Protein L25, Chain P"/>
    <property type="match status" value="2"/>
</dbReference>